<keyword evidence="9" id="KW-1185">Reference proteome</keyword>
<dbReference type="InterPro" id="IPR005648">
    <property type="entry name" value="FlgD"/>
</dbReference>
<dbReference type="Proteomes" id="UP000647424">
    <property type="component" value="Unassembled WGS sequence"/>
</dbReference>
<keyword evidence="3 5" id="KW-1005">Bacterial flagellum biogenesis</keyword>
<evidence type="ECO:0000313" key="8">
    <source>
        <dbReference type="EMBL" id="MBD8048946.1"/>
    </source>
</evidence>
<evidence type="ECO:0000256" key="2">
    <source>
        <dbReference type="ARBA" id="ARBA00016013"/>
    </source>
</evidence>
<organism evidence="8 9">
    <name type="scientific">Limnohabitans radicicola</name>
    <dbReference type="NCBI Taxonomy" id="2771427"/>
    <lineage>
        <taxon>Bacteria</taxon>
        <taxon>Pseudomonadati</taxon>
        <taxon>Pseudomonadota</taxon>
        <taxon>Betaproteobacteria</taxon>
        <taxon>Burkholderiales</taxon>
        <taxon>Comamonadaceae</taxon>
        <taxon>Limnohabitans</taxon>
    </lineage>
</organism>
<evidence type="ECO:0000256" key="4">
    <source>
        <dbReference type="ARBA" id="ARBA00024746"/>
    </source>
</evidence>
<dbReference type="InterPro" id="IPR025965">
    <property type="entry name" value="FlgD/Vpr_Ig-like"/>
</dbReference>
<gene>
    <name evidence="8" type="ORF">IC609_00195</name>
</gene>
<evidence type="ECO:0000256" key="3">
    <source>
        <dbReference type="ARBA" id="ARBA00022795"/>
    </source>
</evidence>
<accession>A0A927FD75</accession>
<dbReference type="Pfam" id="PF13860">
    <property type="entry name" value="FlgD_ig"/>
    <property type="match status" value="1"/>
</dbReference>
<dbReference type="Gene3D" id="2.30.30.910">
    <property type="match status" value="1"/>
</dbReference>
<comment type="function">
    <text evidence="4 5">Required for flagellar hook formation. May act as a scaffolding protein.</text>
</comment>
<dbReference type="InterPro" id="IPR025963">
    <property type="entry name" value="FLgD_Tudor"/>
</dbReference>
<name>A0A927FD75_9BURK</name>
<evidence type="ECO:0000256" key="1">
    <source>
        <dbReference type="ARBA" id="ARBA00010577"/>
    </source>
</evidence>
<reference evidence="8" key="1">
    <citation type="submission" date="2020-09" db="EMBL/GenBank/DDBJ databases">
        <title>Genome seq and assembly of Limnohabitants sp.</title>
        <authorList>
            <person name="Chhetri G."/>
        </authorList>
    </citation>
    <scope>NUCLEOTIDE SEQUENCE</scope>
    <source>
        <strain evidence="8">JUR4</strain>
    </source>
</reference>
<comment type="similarity">
    <text evidence="1 5">Belongs to the FlgD family.</text>
</comment>
<feature type="domain" description="FlgD/Vpr Ig-like" evidence="6">
    <location>
        <begin position="113"/>
        <end position="183"/>
    </location>
</feature>
<dbReference type="Pfam" id="PF03963">
    <property type="entry name" value="FlgD"/>
    <property type="match status" value="1"/>
</dbReference>
<proteinExistence type="inferred from homology"/>
<dbReference type="Gene3D" id="2.60.40.4070">
    <property type="match status" value="1"/>
</dbReference>
<dbReference type="Pfam" id="PF13861">
    <property type="entry name" value="FLgD_tudor"/>
    <property type="match status" value="1"/>
</dbReference>
<evidence type="ECO:0000259" key="6">
    <source>
        <dbReference type="Pfam" id="PF13860"/>
    </source>
</evidence>
<comment type="caution">
    <text evidence="8">The sequence shown here is derived from an EMBL/GenBank/DDBJ whole genome shotgun (WGS) entry which is preliminary data.</text>
</comment>
<dbReference type="EMBL" id="JACYFT010000001">
    <property type="protein sequence ID" value="MBD8048946.1"/>
    <property type="molecule type" value="Genomic_DNA"/>
</dbReference>
<dbReference type="RefSeq" id="WP_191817456.1">
    <property type="nucleotide sequence ID" value="NZ_JACYFT010000001.1"/>
</dbReference>
<evidence type="ECO:0000313" key="9">
    <source>
        <dbReference type="Proteomes" id="UP000647424"/>
    </source>
</evidence>
<evidence type="ECO:0000256" key="5">
    <source>
        <dbReference type="RuleBase" id="RU362076"/>
    </source>
</evidence>
<protein>
    <recommendedName>
        <fullName evidence="2 5">Basal-body rod modification protein FlgD</fullName>
    </recommendedName>
</protein>
<feature type="domain" description="FlgD Tudor-like" evidence="7">
    <location>
        <begin position="93"/>
        <end position="227"/>
    </location>
</feature>
<sequence length="231" mass="23804">MTTTAPTSAALLGSKVTSYEANKTASATATAANMGKQDFLKLFTAQLNNQDPLDPVKNEAFVAQLAQFSQLEALTNIQTSMDGFVNSMSSEKMLGSASLIGKRISVPDAPSQLSEGGTIDANIDLPEGASGIQLNVTDANGNKVQELIAGPQLPGSANLSWDGRDSLGNPAPAGTYYLTANAVVNGKTTKVSVNTLATVRSITTNPADGSISLDVGSSKPILLSSVKQISQ</sequence>
<dbReference type="AlphaFoldDB" id="A0A927FD75"/>
<evidence type="ECO:0000259" key="7">
    <source>
        <dbReference type="Pfam" id="PF13861"/>
    </source>
</evidence>
<dbReference type="GO" id="GO:0044781">
    <property type="term" value="P:bacterial-type flagellum organization"/>
    <property type="evidence" value="ECO:0007669"/>
    <property type="project" value="UniProtKB-UniRule"/>
</dbReference>